<dbReference type="InterPro" id="IPR001811">
    <property type="entry name" value="Chemokine_IL8-like_dom"/>
</dbReference>
<dbReference type="PANTHER" id="PTHR12015">
    <property type="entry name" value="SMALL INDUCIBLE CYTOKINE A"/>
    <property type="match status" value="1"/>
</dbReference>
<keyword evidence="3" id="KW-0732">Signal</keyword>
<keyword evidence="2" id="KW-0202">Cytokine</keyword>
<reference evidence="5 6" key="1">
    <citation type="journal article" date="2011" name="Proc. Natl. Acad. Sci. U.S.A.">
        <title>Genetic diversity and population structure of the endangered marsupial Sarcophilus harrisii (Tasmanian devil).</title>
        <authorList>
            <person name="Miller W."/>
            <person name="Hayes V.M."/>
            <person name="Ratan A."/>
            <person name="Petersen D.C."/>
            <person name="Wittekindt N.E."/>
            <person name="Miller J."/>
            <person name="Walenz B."/>
            <person name="Knight J."/>
            <person name="Qi J."/>
            <person name="Zhao F."/>
            <person name="Wang Q."/>
            <person name="Bedoya-Reina O.C."/>
            <person name="Katiyar N."/>
            <person name="Tomsho L.P."/>
            <person name="Kasson L.M."/>
            <person name="Hardie R.A."/>
            <person name="Woodbridge P."/>
            <person name="Tindall E.A."/>
            <person name="Bertelsen M.F."/>
            <person name="Dixon D."/>
            <person name="Pyecroft S."/>
            <person name="Helgen K.M."/>
            <person name="Lesk A.M."/>
            <person name="Pringle T.H."/>
            <person name="Patterson N."/>
            <person name="Zhang Y."/>
            <person name="Kreiss A."/>
            <person name="Woods G.M."/>
            <person name="Jones M.E."/>
            <person name="Schuster S.C."/>
        </authorList>
    </citation>
    <scope>NUCLEOTIDE SEQUENCE [LARGE SCALE GENOMIC DNA]</scope>
</reference>
<reference evidence="5" key="3">
    <citation type="submission" date="2025-09" db="UniProtKB">
        <authorList>
            <consortium name="Ensembl"/>
        </authorList>
    </citation>
    <scope>IDENTIFICATION</scope>
</reference>
<keyword evidence="6" id="KW-1185">Reference proteome</keyword>
<dbReference type="GO" id="GO:0048245">
    <property type="term" value="P:eosinophil chemotaxis"/>
    <property type="evidence" value="ECO:0007669"/>
    <property type="project" value="TreeGrafter"/>
</dbReference>
<dbReference type="GO" id="GO:0005615">
    <property type="term" value="C:extracellular space"/>
    <property type="evidence" value="ECO:0007669"/>
    <property type="project" value="UniProtKB-KW"/>
</dbReference>
<protein>
    <recommendedName>
        <fullName evidence="4">Chemokine interleukin-8-like domain-containing protein</fullName>
    </recommendedName>
</protein>
<proteinExistence type="inferred from homology"/>
<dbReference type="GO" id="GO:0030335">
    <property type="term" value="P:positive regulation of cell migration"/>
    <property type="evidence" value="ECO:0007669"/>
    <property type="project" value="TreeGrafter"/>
</dbReference>
<organism evidence="5 6">
    <name type="scientific">Sarcophilus harrisii</name>
    <name type="common">Tasmanian devil</name>
    <name type="synonym">Sarcophilus laniarius</name>
    <dbReference type="NCBI Taxonomy" id="9305"/>
    <lineage>
        <taxon>Eukaryota</taxon>
        <taxon>Metazoa</taxon>
        <taxon>Chordata</taxon>
        <taxon>Craniata</taxon>
        <taxon>Vertebrata</taxon>
        <taxon>Euteleostomi</taxon>
        <taxon>Mammalia</taxon>
        <taxon>Metatheria</taxon>
        <taxon>Dasyuromorphia</taxon>
        <taxon>Dasyuridae</taxon>
        <taxon>Sarcophilus</taxon>
    </lineage>
</organism>
<dbReference type="Pfam" id="PF00048">
    <property type="entry name" value="IL8"/>
    <property type="match status" value="1"/>
</dbReference>
<dbReference type="GO" id="GO:0048020">
    <property type="term" value="F:CCR chemokine receptor binding"/>
    <property type="evidence" value="ECO:0007669"/>
    <property type="project" value="TreeGrafter"/>
</dbReference>
<dbReference type="Proteomes" id="UP000007648">
    <property type="component" value="Unassembled WGS sequence"/>
</dbReference>
<dbReference type="FunCoup" id="A0A7N4V6X9">
    <property type="interactions" value="560"/>
</dbReference>
<dbReference type="GO" id="GO:0008009">
    <property type="term" value="F:chemokine activity"/>
    <property type="evidence" value="ECO:0007669"/>
    <property type="project" value="InterPro"/>
</dbReference>
<dbReference type="CDD" id="cd00272">
    <property type="entry name" value="Chemokine_CC"/>
    <property type="match status" value="1"/>
</dbReference>
<dbReference type="SMART" id="SM00199">
    <property type="entry name" value="SCY"/>
    <property type="match status" value="1"/>
</dbReference>
<comment type="similarity">
    <text evidence="1">Belongs to the intercrine beta (chemokine CC) family.</text>
</comment>
<feature type="signal peptide" evidence="3">
    <location>
        <begin position="1"/>
        <end position="22"/>
    </location>
</feature>
<dbReference type="GO" id="GO:0006954">
    <property type="term" value="P:inflammatory response"/>
    <property type="evidence" value="ECO:0007669"/>
    <property type="project" value="TreeGrafter"/>
</dbReference>
<dbReference type="AlphaFoldDB" id="A0A7N4V6X9"/>
<evidence type="ECO:0000259" key="4">
    <source>
        <dbReference type="SMART" id="SM00199"/>
    </source>
</evidence>
<dbReference type="GO" id="GO:0070098">
    <property type="term" value="P:chemokine-mediated signaling pathway"/>
    <property type="evidence" value="ECO:0007669"/>
    <property type="project" value="TreeGrafter"/>
</dbReference>
<dbReference type="Ensembl" id="ENSSHAT00000024959.1">
    <property type="protein sequence ID" value="ENSSHAP00000043830.1"/>
    <property type="gene ID" value="ENSSHAG00000025872.1"/>
</dbReference>
<dbReference type="InParanoid" id="A0A7N4V6X9"/>
<evidence type="ECO:0000256" key="3">
    <source>
        <dbReference type="SAM" id="SignalP"/>
    </source>
</evidence>
<evidence type="ECO:0000256" key="2">
    <source>
        <dbReference type="ARBA" id="ARBA00022514"/>
    </source>
</evidence>
<accession>A0A7N4V6X9</accession>
<evidence type="ECO:0000313" key="6">
    <source>
        <dbReference type="Proteomes" id="UP000007648"/>
    </source>
</evidence>
<dbReference type="Gene3D" id="2.40.50.40">
    <property type="match status" value="1"/>
</dbReference>
<dbReference type="SUPFAM" id="SSF54117">
    <property type="entry name" value="Interleukin 8-like chemokines"/>
    <property type="match status" value="1"/>
</dbReference>
<dbReference type="PANTHER" id="PTHR12015:SF73">
    <property type="entry name" value="C-C MOTIF CHEMOKINE 26"/>
    <property type="match status" value="1"/>
</dbReference>
<dbReference type="InterPro" id="IPR039809">
    <property type="entry name" value="Chemokine_b/g/d"/>
</dbReference>
<reference evidence="5" key="2">
    <citation type="submission" date="2025-08" db="UniProtKB">
        <authorList>
            <consortium name="Ensembl"/>
        </authorList>
    </citation>
    <scope>IDENTIFICATION</scope>
</reference>
<dbReference type="GO" id="GO:0061844">
    <property type="term" value="P:antimicrobial humoral immune response mediated by antimicrobial peptide"/>
    <property type="evidence" value="ECO:0007669"/>
    <property type="project" value="TreeGrafter"/>
</dbReference>
<evidence type="ECO:0000313" key="5">
    <source>
        <dbReference type="Ensembl" id="ENSSHAP00000043830.1"/>
    </source>
</evidence>
<name>A0A7N4V6X9_SARHA</name>
<sequence length="94" mass="10478">MKASRIVLGVLLVGFLCSKVQAATRSNIARYCCEKYSRKHIAWKLIESYELTKSSCSLSAVIFTTKKGQKVCADPAAQWTQKYVASLKSRQSLT</sequence>
<dbReference type="GeneTree" id="ENSGT01100000263482"/>
<dbReference type="FunFam" id="2.40.50.40:FF:000002">
    <property type="entry name" value="C-C motif chemokine"/>
    <property type="match status" value="1"/>
</dbReference>
<feature type="domain" description="Chemokine interleukin-8-like" evidence="4">
    <location>
        <begin position="29"/>
        <end position="87"/>
    </location>
</feature>
<evidence type="ECO:0000256" key="1">
    <source>
        <dbReference type="ARBA" id="ARBA00010868"/>
    </source>
</evidence>
<dbReference type="InterPro" id="IPR036048">
    <property type="entry name" value="Interleukin_8-like_sf"/>
</dbReference>
<feature type="chain" id="PRO_5029537001" description="Chemokine interleukin-8-like domain-containing protein" evidence="3">
    <location>
        <begin position="23"/>
        <end position="94"/>
    </location>
</feature>